<keyword evidence="2" id="KW-0812">Transmembrane</keyword>
<feature type="region of interest" description="Disordered" evidence="1">
    <location>
        <begin position="1"/>
        <end position="62"/>
    </location>
</feature>
<evidence type="ECO:0000256" key="2">
    <source>
        <dbReference type="SAM" id="Phobius"/>
    </source>
</evidence>
<gene>
    <name evidence="3" type="ORF">PG999_013003</name>
</gene>
<keyword evidence="2" id="KW-1133">Transmembrane helix</keyword>
<feature type="transmembrane region" description="Helical" evidence="2">
    <location>
        <begin position="159"/>
        <end position="178"/>
    </location>
</feature>
<evidence type="ECO:0000313" key="3">
    <source>
        <dbReference type="EMBL" id="KAK8097059.1"/>
    </source>
</evidence>
<comment type="caution">
    <text evidence="3">The sequence shown here is derived from an EMBL/GenBank/DDBJ whole genome shotgun (WGS) entry which is preliminary data.</text>
</comment>
<feature type="transmembrane region" description="Helical" evidence="2">
    <location>
        <begin position="88"/>
        <end position="109"/>
    </location>
</feature>
<name>A0AAW0QII2_9PEZI</name>
<organism evidence="3 4">
    <name type="scientific">Apiospora kogelbergensis</name>
    <dbReference type="NCBI Taxonomy" id="1337665"/>
    <lineage>
        <taxon>Eukaryota</taxon>
        <taxon>Fungi</taxon>
        <taxon>Dikarya</taxon>
        <taxon>Ascomycota</taxon>
        <taxon>Pezizomycotina</taxon>
        <taxon>Sordariomycetes</taxon>
        <taxon>Xylariomycetidae</taxon>
        <taxon>Amphisphaeriales</taxon>
        <taxon>Apiosporaceae</taxon>
        <taxon>Apiospora</taxon>
    </lineage>
</organism>
<dbReference type="Proteomes" id="UP001392437">
    <property type="component" value="Unassembled WGS sequence"/>
</dbReference>
<keyword evidence="2" id="KW-0472">Membrane</keyword>
<protein>
    <submittedName>
        <fullName evidence="3">Uncharacterized protein</fullName>
    </submittedName>
</protein>
<feature type="transmembrane region" description="Helical" evidence="2">
    <location>
        <begin position="184"/>
        <end position="208"/>
    </location>
</feature>
<feature type="region of interest" description="Disordered" evidence="1">
    <location>
        <begin position="237"/>
        <end position="295"/>
    </location>
</feature>
<feature type="transmembrane region" description="Helical" evidence="2">
    <location>
        <begin position="115"/>
        <end position="138"/>
    </location>
</feature>
<keyword evidence="4" id="KW-1185">Reference proteome</keyword>
<accession>A0AAW0QII2</accession>
<feature type="compositionally biased region" description="Low complexity" evidence="1">
    <location>
        <begin position="239"/>
        <end position="250"/>
    </location>
</feature>
<dbReference type="EMBL" id="JAQQWP010000010">
    <property type="protein sequence ID" value="KAK8097059.1"/>
    <property type="molecule type" value="Genomic_DNA"/>
</dbReference>
<dbReference type="AlphaFoldDB" id="A0AAW0QII2"/>
<evidence type="ECO:0000256" key="1">
    <source>
        <dbReference type="SAM" id="MobiDB-lite"/>
    </source>
</evidence>
<evidence type="ECO:0000313" key="4">
    <source>
        <dbReference type="Proteomes" id="UP001392437"/>
    </source>
</evidence>
<sequence length="307" mass="33221">MSAGPAAAAAATAADDHSHGAPPTTSSTTHTTQKQPQLQSSQTQPPPQQQRDSSTLVPLPPIMQLPPRDSLPELPQVGSDRAWVTVKIVFRSLCLCIGLSLCAIAIASFAPPFPIGVPIVVLTMGLIASLWNAAEFITMCTRGSRRRGITAKAHVGCELILWMFSVTGAVIQGIALGWPLFTPTGAVCVALLGTLGILEFVLFVRSCVEVDRRKKDQRIQQLVIALQMQQQRNLDLRHQQQLGQGQQQKQAVSSPSTEAATSSWGPAPSSSDYSREFNTKYYGPMPEPLDDPRDLQKVLIIDPRLRG</sequence>
<proteinExistence type="predicted"/>
<feature type="compositionally biased region" description="Low complexity" evidence="1">
    <location>
        <begin position="1"/>
        <end position="13"/>
    </location>
</feature>
<feature type="compositionally biased region" description="Polar residues" evidence="1">
    <location>
        <begin position="251"/>
        <end position="272"/>
    </location>
</feature>
<reference evidence="3 4" key="1">
    <citation type="submission" date="2023-01" db="EMBL/GenBank/DDBJ databases">
        <title>Analysis of 21 Apiospora genomes using comparative genomics revels a genus with tremendous synthesis potential of carbohydrate active enzymes and secondary metabolites.</title>
        <authorList>
            <person name="Sorensen T."/>
        </authorList>
    </citation>
    <scope>NUCLEOTIDE SEQUENCE [LARGE SCALE GENOMIC DNA]</scope>
    <source>
        <strain evidence="3 4">CBS 117206</strain>
    </source>
</reference>
<feature type="compositionally biased region" description="Low complexity" evidence="1">
    <location>
        <begin position="20"/>
        <end position="55"/>
    </location>
</feature>